<dbReference type="OrthoDB" id="3100372at2759"/>
<protein>
    <submittedName>
        <fullName evidence="1">Uncharacterized protein</fullName>
    </submittedName>
</protein>
<dbReference type="Proteomes" id="UP000807342">
    <property type="component" value="Unassembled WGS sequence"/>
</dbReference>
<comment type="caution">
    <text evidence="1">The sequence shown here is derived from an EMBL/GenBank/DDBJ whole genome shotgun (WGS) entry which is preliminary data.</text>
</comment>
<reference evidence="1" key="1">
    <citation type="submission" date="2020-11" db="EMBL/GenBank/DDBJ databases">
        <authorList>
            <consortium name="DOE Joint Genome Institute"/>
            <person name="Ahrendt S."/>
            <person name="Riley R."/>
            <person name="Andreopoulos W."/>
            <person name="Labutti K."/>
            <person name="Pangilinan J."/>
            <person name="Ruiz-Duenas F.J."/>
            <person name="Barrasa J.M."/>
            <person name="Sanchez-Garcia M."/>
            <person name="Camarero S."/>
            <person name="Miyauchi S."/>
            <person name="Serrano A."/>
            <person name="Linde D."/>
            <person name="Babiker R."/>
            <person name="Drula E."/>
            <person name="Ayuso-Fernandez I."/>
            <person name="Pacheco R."/>
            <person name="Padilla G."/>
            <person name="Ferreira P."/>
            <person name="Barriuso J."/>
            <person name="Kellner H."/>
            <person name="Castanera R."/>
            <person name="Alfaro M."/>
            <person name="Ramirez L."/>
            <person name="Pisabarro A.G."/>
            <person name="Kuo A."/>
            <person name="Tritt A."/>
            <person name="Lipzen A."/>
            <person name="He G."/>
            <person name="Yan M."/>
            <person name="Ng V."/>
            <person name="Cullen D."/>
            <person name="Martin F."/>
            <person name="Rosso M.-N."/>
            <person name="Henrissat B."/>
            <person name="Hibbett D."/>
            <person name="Martinez A.T."/>
            <person name="Grigoriev I.V."/>
        </authorList>
    </citation>
    <scope>NUCLEOTIDE SEQUENCE</scope>
    <source>
        <strain evidence="1">MF-IS2</strain>
    </source>
</reference>
<proteinExistence type="predicted"/>
<evidence type="ECO:0000313" key="1">
    <source>
        <dbReference type="EMBL" id="KAF9448509.1"/>
    </source>
</evidence>
<sequence length="162" mass="19002">MRWTPSRPIDHFHRVVELTRFVQSFEYLEVLSDILEDLPDVVYDHVRNFDFRFLVSGPQTSPLACHAILQWLFLHRAHLPDLVRTDAKSPSDHQLVEKCRNFAMPLELHGYDHFDFQPFPAHPPRYTLLGYGAHTVLIILCKGDDDVYGEFTFYSLEMLDDI</sequence>
<name>A0A9P6C4L2_9AGAR</name>
<keyword evidence="2" id="KW-1185">Reference proteome</keyword>
<gene>
    <name evidence="1" type="ORF">P691DRAFT_800661</name>
</gene>
<evidence type="ECO:0000313" key="2">
    <source>
        <dbReference type="Proteomes" id="UP000807342"/>
    </source>
</evidence>
<dbReference type="EMBL" id="MU151159">
    <property type="protein sequence ID" value="KAF9448509.1"/>
    <property type="molecule type" value="Genomic_DNA"/>
</dbReference>
<dbReference type="AlphaFoldDB" id="A0A9P6C4L2"/>
<accession>A0A9P6C4L2</accession>
<organism evidence="1 2">
    <name type="scientific">Macrolepiota fuliginosa MF-IS2</name>
    <dbReference type="NCBI Taxonomy" id="1400762"/>
    <lineage>
        <taxon>Eukaryota</taxon>
        <taxon>Fungi</taxon>
        <taxon>Dikarya</taxon>
        <taxon>Basidiomycota</taxon>
        <taxon>Agaricomycotina</taxon>
        <taxon>Agaricomycetes</taxon>
        <taxon>Agaricomycetidae</taxon>
        <taxon>Agaricales</taxon>
        <taxon>Agaricineae</taxon>
        <taxon>Agaricaceae</taxon>
        <taxon>Macrolepiota</taxon>
    </lineage>
</organism>